<comment type="caution">
    <text evidence="1">The sequence shown here is derived from an EMBL/GenBank/DDBJ whole genome shotgun (WGS) entry which is preliminary data.</text>
</comment>
<protein>
    <recommendedName>
        <fullName evidence="2">LamG-like jellyroll fold domain-containing protein</fullName>
    </recommendedName>
</protein>
<dbReference type="Gene3D" id="2.60.120.200">
    <property type="match status" value="1"/>
</dbReference>
<sequence>MVMARSPALRFPRASYFPKYVPTADCVLYLPGQDDQQSAVIRDRSGKGNNGASTGSSWVKLPSGLWVISMAGSGEIEFGNDSSLDFTTALTVDMWINTTRVGDDLLHKYELAGDRAWAVWITATGKVSFNIDNSPVSVGADTAITDGIWHRLTFVYNSVDMRIYLDGVLDCTPAAHTAGISVEAATLQFGSNQLVGAFTGRLGFPFALFNIAKTAARIAWDHRAERHLFGV</sequence>
<dbReference type="SUPFAM" id="SSF49899">
    <property type="entry name" value="Concanavalin A-like lectins/glucanases"/>
    <property type="match status" value="1"/>
</dbReference>
<gene>
    <name evidence="1" type="ORF">LCGC14_1649500</name>
</gene>
<proteinExistence type="predicted"/>
<evidence type="ECO:0000313" key="1">
    <source>
        <dbReference type="EMBL" id="KKM20042.1"/>
    </source>
</evidence>
<reference evidence="1" key="1">
    <citation type="journal article" date="2015" name="Nature">
        <title>Complex archaea that bridge the gap between prokaryotes and eukaryotes.</title>
        <authorList>
            <person name="Spang A."/>
            <person name="Saw J.H."/>
            <person name="Jorgensen S.L."/>
            <person name="Zaremba-Niedzwiedzka K."/>
            <person name="Martijn J."/>
            <person name="Lind A.E."/>
            <person name="van Eijk R."/>
            <person name="Schleper C."/>
            <person name="Guy L."/>
            <person name="Ettema T.J."/>
        </authorList>
    </citation>
    <scope>NUCLEOTIDE SEQUENCE</scope>
</reference>
<name>A0A0F9HY53_9ZZZZ</name>
<dbReference type="InterPro" id="IPR013320">
    <property type="entry name" value="ConA-like_dom_sf"/>
</dbReference>
<dbReference type="EMBL" id="LAZR01013852">
    <property type="protein sequence ID" value="KKM20042.1"/>
    <property type="molecule type" value="Genomic_DNA"/>
</dbReference>
<accession>A0A0F9HY53</accession>
<dbReference type="Pfam" id="PF13385">
    <property type="entry name" value="Laminin_G_3"/>
    <property type="match status" value="1"/>
</dbReference>
<evidence type="ECO:0008006" key="2">
    <source>
        <dbReference type="Google" id="ProtNLM"/>
    </source>
</evidence>
<dbReference type="AlphaFoldDB" id="A0A0F9HY53"/>
<organism evidence="1">
    <name type="scientific">marine sediment metagenome</name>
    <dbReference type="NCBI Taxonomy" id="412755"/>
    <lineage>
        <taxon>unclassified sequences</taxon>
        <taxon>metagenomes</taxon>
        <taxon>ecological metagenomes</taxon>
    </lineage>
</organism>